<dbReference type="Pfam" id="PF24964">
    <property type="entry name" value="DUF7769"/>
    <property type="match status" value="1"/>
</dbReference>
<feature type="domain" description="DUF7769" evidence="1">
    <location>
        <begin position="139"/>
        <end position="179"/>
    </location>
</feature>
<proteinExistence type="predicted"/>
<comment type="caution">
    <text evidence="2">The sequence shown here is derived from an EMBL/GenBank/DDBJ whole genome shotgun (WGS) entry which is preliminary data.</text>
</comment>
<accession>A0AAV5DS35</accession>
<evidence type="ECO:0000313" key="3">
    <source>
        <dbReference type="Proteomes" id="UP001054889"/>
    </source>
</evidence>
<dbReference type="InterPro" id="IPR056671">
    <property type="entry name" value="DUF7769"/>
</dbReference>
<evidence type="ECO:0000313" key="2">
    <source>
        <dbReference type="EMBL" id="GJN12927.1"/>
    </source>
</evidence>
<dbReference type="Proteomes" id="UP001054889">
    <property type="component" value="Unassembled WGS sequence"/>
</dbReference>
<protein>
    <recommendedName>
        <fullName evidence="1">DUF7769 domain-containing protein</fullName>
    </recommendedName>
</protein>
<dbReference type="PANTHER" id="PTHR33889">
    <property type="entry name" value="OS04G0681850 PROTEIN"/>
    <property type="match status" value="1"/>
</dbReference>
<keyword evidence="3" id="KW-1185">Reference proteome</keyword>
<name>A0AAV5DS35_ELECO</name>
<organism evidence="2 3">
    <name type="scientific">Eleusine coracana subsp. coracana</name>
    <dbReference type="NCBI Taxonomy" id="191504"/>
    <lineage>
        <taxon>Eukaryota</taxon>
        <taxon>Viridiplantae</taxon>
        <taxon>Streptophyta</taxon>
        <taxon>Embryophyta</taxon>
        <taxon>Tracheophyta</taxon>
        <taxon>Spermatophyta</taxon>
        <taxon>Magnoliopsida</taxon>
        <taxon>Liliopsida</taxon>
        <taxon>Poales</taxon>
        <taxon>Poaceae</taxon>
        <taxon>PACMAD clade</taxon>
        <taxon>Chloridoideae</taxon>
        <taxon>Cynodonteae</taxon>
        <taxon>Eleusininae</taxon>
        <taxon>Eleusine</taxon>
    </lineage>
</organism>
<gene>
    <name evidence="2" type="primary">ga31254</name>
    <name evidence="2" type="ORF">PR202_ga31254</name>
</gene>
<reference evidence="2" key="2">
    <citation type="submission" date="2021-12" db="EMBL/GenBank/DDBJ databases">
        <title>Resequencing data analysis of finger millet.</title>
        <authorList>
            <person name="Hatakeyama M."/>
            <person name="Aluri S."/>
            <person name="Balachadran M.T."/>
            <person name="Sivarajan S.R."/>
            <person name="Poveda L."/>
            <person name="Shimizu-Inatsugi R."/>
            <person name="Schlapbach R."/>
            <person name="Sreeman S.M."/>
            <person name="Shimizu K.K."/>
        </authorList>
    </citation>
    <scope>NUCLEOTIDE SEQUENCE</scope>
</reference>
<reference evidence="2" key="1">
    <citation type="journal article" date="2018" name="DNA Res.">
        <title>Multiple hybrid de novo genome assembly of finger millet, an orphan allotetraploid crop.</title>
        <authorList>
            <person name="Hatakeyama M."/>
            <person name="Aluri S."/>
            <person name="Balachadran M.T."/>
            <person name="Sivarajan S.R."/>
            <person name="Patrignani A."/>
            <person name="Gruter S."/>
            <person name="Poveda L."/>
            <person name="Shimizu-Inatsugi R."/>
            <person name="Baeten J."/>
            <person name="Francoijs K.J."/>
            <person name="Nataraja K.N."/>
            <person name="Reddy Y.A.N."/>
            <person name="Phadnis S."/>
            <person name="Ravikumar R.L."/>
            <person name="Schlapbach R."/>
            <person name="Sreeman S.M."/>
            <person name="Shimizu K.K."/>
        </authorList>
    </citation>
    <scope>NUCLEOTIDE SEQUENCE</scope>
</reference>
<dbReference type="PANTHER" id="PTHR33889:SF1">
    <property type="entry name" value="OS03G0834800 PROTEIN"/>
    <property type="match status" value="1"/>
</dbReference>
<sequence length="180" mass="20040">MKSSRPEPAACSDHHDDEMLDEHVGHRAMLTANHKDRFEVDDKAGVQVEIRLRWLCPGAIEVAPRQHDLKPSQRQVIVDLNSLWSIALGVGFHEASAYSQDSTNAFDLNLPPLDEDDGVMDLTVPPAQGAAGRRKECVKEQTQQVYQALLARSKNSILGKHHTKEVAAQFGLHVHTVQRL</sequence>
<dbReference type="EMBL" id="BQKI01000028">
    <property type="protein sequence ID" value="GJN12927.1"/>
    <property type="molecule type" value="Genomic_DNA"/>
</dbReference>
<dbReference type="AlphaFoldDB" id="A0AAV5DS35"/>
<evidence type="ECO:0000259" key="1">
    <source>
        <dbReference type="Pfam" id="PF24964"/>
    </source>
</evidence>